<dbReference type="InterPro" id="IPR013039">
    <property type="entry name" value="DUF1588"/>
</dbReference>
<dbReference type="InterPro" id="IPR013036">
    <property type="entry name" value="DUF1587"/>
</dbReference>
<reference evidence="6" key="1">
    <citation type="submission" date="2018-05" db="EMBL/GenBank/DDBJ databases">
        <authorList>
            <person name="Lanie J.A."/>
            <person name="Ng W.-L."/>
            <person name="Kazmierczak K.M."/>
            <person name="Andrzejewski T.M."/>
            <person name="Davidsen T.M."/>
            <person name="Wayne K.J."/>
            <person name="Tettelin H."/>
            <person name="Glass J.I."/>
            <person name="Rusch D."/>
            <person name="Podicherti R."/>
            <person name="Tsui H.-C.T."/>
            <person name="Winkler M.E."/>
        </authorList>
    </citation>
    <scope>NUCLEOTIDE SEQUENCE</scope>
</reference>
<evidence type="ECO:0008006" key="7">
    <source>
        <dbReference type="Google" id="ProtNLM"/>
    </source>
</evidence>
<sequence length="795" mass="89327">MNNQKLGILVKQSFAIVIGLAILSTPTIGKEAQSMSPIIQQYCVLCHNDVILQAGMSLQHFDVDHPEMNPVLAEKMILKLRAGMMPPQEAPKPDKETLQLLVKSIETKLDKAARKRNDPGTRPFQRLNRAEYTQQIKDILGLTVNPAEWLPEDQISASFDNIADVQTISATSMTAYLNAASDIARRAIGQSNAPTLAKTYTNSPSVSQHEWEPVEGAPYGTRGGISALHNFPADGKYIFEMGFMSGWGERYHDIDISVDGEHLTTVRYGGEIDFQGRKKFPMETDPVFIRAGERRITATFIRKMDGPYEDLIRPNDWSLTGTETSYGTTSLPHLMRLTIEGPYNPTGVSENRTRKQIFTCRPTSLAEEIPCAKKILAQLASKAYGRKASENDIDDLLTFYSMGAKDGGFEIGVRYALEAILSSPHFLLRMEHEPSEIAPGDVYTLDDMALAKRLSFFIWGTNPDAELLKLANQGKLSRNRVLKAQVQRMLADPRSEALATRFASLWLRLQDLEKVEPDSFWFPNYSQQLMTAMRRETELFFYNLVREDRSMLELYNANYSFLNQRLAEHYGIPNVLGEEFRKVEYTDGQRRGILGHGSILVQTSLGNRTSPVLRGKWVLEVLLGAPPPPPPPGIPDLEETVGSESGRILTTRERLEMHRANPVCAACHRLMDPIGLALDNFDVTGKWRIREHGSPLDTQSIFYDGTPITTPADLSQKLLERPIPLIRQFTQNLMAFGLGRRIDATDQSTVRKIVAAAEKNDYRMSSFILNVAMSDEFRKKKAIYAEEITLDNVVH</sequence>
<evidence type="ECO:0000259" key="2">
    <source>
        <dbReference type="Pfam" id="PF07626"/>
    </source>
</evidence>
<feature type="domain" description="DUF1592" evidence="4">
    <location>
        <begin position="445"/>
        <end position="572"/>
    </location>
</feature>
<dbReference type="Pfam" id="PF07626">
    <property type="entry name" value="PSD3"/>
    <property type="match status" value="1"/>
</dbReference>
<evidence type="ECO:0000259" key="4">
    <source>
        <dbReference type="Pfam" id="PF07631"/>
    </source>
</evidence>
<gene>
    <name evidence="6" type="ORF">METZ01_LOCUS74347</name>
</gene>
<dbReference type="Pfam" id="PF07631">
    <property type="entry name" value="PSD4"/>
    <property type="match status" value="1"/>
</dbReference>
<dbReference type="InterPro" id="IPR011478">
    <property type="entry name" value="DUF1585"/>
</dbReference>
<feature type="domain" description="DUF1588" evidence="3">
    <location>
        <begin position="590"/>
        <end position="690"/>
    </location>
</feature>
<dbReference type="InterPro" id="IPR013042">
    <property type="entry name" value="DUF1592"/>
</dbReference>
<feature type="domain" description="DUF1585" evidence="1">
    <location>
        <begin position="704"/>
        <end position="777"/>
    </location>
</feature>
<evidence type="ECO:0000313" key="6">
    <source>
        <dbReference type="EMBL" id="SVA21493.1"/>
    </source>
</evidence>
<dbReference type="Pfam" id="PF07637">
    <property type="entry name" value="PSD5"/>
    <property type="match status" value="1"/>
</dbReference>
<organism evidence="6">
    <name type="scientific">marine metagenome</name>
    <dbReference type="NCBI Taxonomy" id="408172"/>
    <lineage>
        <taxon>unclassified sequences</taxon>
        <taxon>metagenomes</taxon>
        <taxon>ecological metagenomes</taxon>
    </lineage>
</organism>
<feature type="domain" description="DUF1595" evidence="5">
    <location>
        <begin position="371"/>
        <end position="431"/>
    </location>
</feature>
<dbReference type="Pfam" id="PF07627">
    <property type="entry name" value="PSCyt3"/>
    <property type="match status" value="1"/>
</dbReference>
<name>A0A381U4T7_9ZZZZ</name>
<proteinExistence type="predicted"/>
<dbReference type="AlphaFoldDB" id="A0A381U4T7"/>
<protein>
    <recommendedName>
        <fullName evidence="7">DUF1592 domain-containing protein</fullName>
    </recommendedName>
</protein>
<dbReference type="InterPro" id="IPR013043">
    <property type="entry name" value="DUF1595"/>
</dbReference>
<evidence type="ECO:0000259" key="3">
    <source>
        <dbReference type="Pfam" id="PF07627"/>
    </source>
</evidence>
<dbReference type="EMBL" id="UINC01005464">
    <property type="protein sequence ID" value="SVA21493.1"/>
    <property type="molecule type" value="Genomic_DNA"/>
</dbReference>
<evidence type="ECO:0000259" key="5">
    <source>
        <dbReference type="Pfam" id="PF07637"/>
    </source>
</evidence>
<dbReference type="Pfam" id="PF07624">
    <property type="entry name" value="PSD2"/>
    <property type="match status" value="1"/>
</dbReference>
<feature type="domain" description="DUF1587" evidence="2">
    <location>
        <begin position="125"/>
        <end position="188"/>
    </location>
</feature>
<evidence type="ECO:0000259" key="1">
    <source>
        <dbReference type="Pfam" id="PF07624"/>
    </source>
</evidence>
<accession>A0A381U4T7</accession>